<evidence type="ECO:0000313" key="3">
    <source>
        <dbReference type="Proteomes" id="UP001057520"/>
    </source>
</evidence>
<sequence>MIRSRAPNWAALLLPIALAACATAPLADTSGGEAHCDVTLKFASYGAGIDRALSDKVATTVKADRDVANAERKPWGKEGEYDLCLTARPSKGMAVYERYRAMLPAKSLKAPTSIEGPGGMRFETIGPM</sequence>
<gene>
    <name evidence="2" type="ORF">MZV50_03935</name>
</gene>
<dbReference type="PROSITE" id="PS51257">
    <property type="entry name" value="PROKAR_LIPOPROTEIN"/>
    <property type="match status" value="1"/>
</dbReference>
<evidence type="ECO:0000256" key="1">
    <source>
        <dbReference type="SAM" id="SignalP"/>
    </source>
</evidence>
<dbReference type="EMBL" id="CP096040">
    <property type="protein sequence ID" value="USQ96742.1"/>
    <property type="molecule type" value="Genomic_DNA"/>
</dbReference>
<reference evidence="2 3" key="1">
    <citation type="submission" date="2022-04" db="EMBL/GenBank/DDBJ databases">
        <title>Genome sequence of soybean root-associated Caulobacter segnis RL271.</title>
        <authorList>
            <person name="Longley R."/>
            <person name="Bonito G."/>
            <person name="Trigodet F."/>
            <person name="Crosson S."/>
            <person name="Fiebig A."/>
        </authorList>
    </citation>
    <scope>NUCLEOTIDE SEQUENCE [LARGE SCALE GENOMIC DNA]</scope>
    <source>
        <strain evidence="2 3">RL271</strain>
    </source>
</reference>
<feature type="chain" id="PRO_5045582794" description="Lipoprotein" evidence="1">
    <location>
        <begin position="20"/>
        <end position="128"/>
    </location>
</feature>
<protein>
    <recommendedName>
        <fullName evidence="4">Lipoprotein</fullName>
    </recommendedName>
</protein>
<organism evidence="2 3">
    <name type="scientific">Caulobacter segnis</name>
    <dbReference type="NCBI Taxonomy" id="88688"/>
    <lineage>
        <taxon>Bacteria</taxon>
        <taxon>Pseudomonadati</taxon>
        <taxon>Pseudomonadota</taxon>
        <taxon>Alphaproteobacteria</taxon>
        <taxon>Caulobacterales</taxon>
        <taxon>Caulobacteraceae</taxon>
        <taxon>Caulobacter</taxon>
    </lineage>
</organism>
<keyword evidence="3" id="KW-1185">Reference proteome</keyword>
<evidence type="ECO:0000313" key="2">
    <source>
        <dbReference type="EMBL" id="USQ96742.1"/>
    </source>
</evidence>
<proteinExistence type="predicted"/>
<evidence type="ECO:0008006" key="4">
    <source>
        <dbReference type="Google" id="ProtNLM"/>
    </source>
</evidence>
<accession>A0ABY4ZVA8</accession>
<name>A0ABY4ZVA8_9CAUL</name>
<dbReference type="Proteomes" id="UP001057520">
    <property type="component" value="Chromosome"/>
</dbReference>
<keyword evidence="1" id="KW-0732">Signal</keyword>
<feature type="signal peptide" evidence="1">
    <location>
        <begin position="1"/>
        <end position="19"/>
    </location>
</feature>